<accession>A0A0F9QF98</accession>
<dbReference type="InterPro" id="IPR015032">
    <property type="entry name" value="ThsB__TIR-like_domain"/>
</dbReference>
<dbReference type="SUPFAM" id="SSF52206">
    <property type="entry name" value="Hypothetical protein MTH538"/>
    <property type="match status" value="1"/>
</dbReference>
<organism evidence="2">
    <name type="scientific">marine sediment metagenome</name>
    <dbReference type="NCBI Taxonomy" id="412755"/>
    <lineage>
        <taxon>unclassified sequences</taxon>
        <taxon>metagenomes</taxon>
        <taxon>ecological metagenomes</taxon>
    </lineage>
</organism>
<evidence type="ECO:0000259" key="1">
    <source>
        <dbReference type="Pfam" id="PF08937"/>
    </source>
</evidence>
<gene>
    <name evidence="2" type="ORF">LCGC14_1102620</name>
</gene>
<protein>
    <recommendedName>
        <fullName evidence="1">Thoeris protein ThsB TIR-like domain-containing protein</fullName>
    </recommendedName>
</protein>
<dbReference type="Gene3D" id="3.40.50.9200">
    <property type="entry name" value="Hypothetical protein MTH538"/>
    <property type="match status" value="1"/>
</dbReference>
<dbReference type="AlphaFoldDB" id="A0A0F9QF98"/>
<comment type="caution">
    <text evidence="2">The sequence shown here is derived from an EMBL/GenBank/DDBJ whole genome shotgun (WGS) entry which is preliminary data.</text>
</comment>
<proteinExistence type="predicted"/>
<reference evidence="2" key="1">
    <citation type="journal article" date="2015" name="Nature">
        <title>Complex archaea that bridge the gap between prokaryotes and eukaryotes.</title>
        <authorList>
            <person name="Spang A."/>
            <person name="Saw J.H."/>
            <person name="Jorgensen S.L."/>
            <person name="Zaremba-Niedzwiedzka K."/>
            <person name="Martijn J."/>
            <person name="Lind A.E."/>
            <person name="van Eijk R."/>
            <person name="Schleper C."/>
            <person name="Guy L."/>
            <person name="Ettema T.J."/>
        </authorList>
    </citation>
    <scope>NUCLEOTIDE SEQUENCE</scope>
</reference>
<feature type="domain" description="Thoeris protein ThsB TIR-like" evidence="1">
    <location>
        <begin position="6"/>
        <end position="101"/>
    </location>
</feature>
<dbReference type="Pfam" id="PF08937">
    <property type="entry name" value="ThsB_TIR"/>
    <property type="match status" value="1"/>
</dbReference>
<name>A0A0F9QF98_9ZZZZ</name>
<dbReference type="EMBL" id="LAZR01004978">
    <property type="protein sequence ID" value="KKN03943.1"/>
    <property type="molecule type" value="Genomic_DNA"/>
</dbReference>
<sequence>MARKVFFSFHYERDVRRIVQVRNSWVVRPEGEAQPFYDKAEFEEAKRRAGGIEEWIEQQLKGTSVTVILFGAETYDRKWVRHEIERSYELKKGMLAIDIHRIKDPQKGSDVQGKNPLDYWSIKKNGRKVYFSEMYETYDWVNDDGYKNLSSWIEKAAKAAGR</sequence>
<dbReference type="InterPro" id="IPR036490">
    <property type="entry name" value="ThsB_TIR-like_sf"/>
</dbReference>
<evidence type="ECO:0000313" key="2">
    <source>
        <dbReference type="EMBL" id="KKN03943.1"/>
    </source>
</evidence>